<evidence type="ECO:0000313" key="2">
    <source>
        <dbReference type="Proteomes" id="UP000182491"/>
    </source>
</evidence>
<dbReference type="Proteomes" id="UP000182491">
    <property type="component" value="Unassembled WGS sequence"/>
</dbReference>
<keyword evidence="2" id="KW-1185">Reference proteome</keyword>
<name>A0A1I7KQH8_9BACT</name>
<dbReference type="EMBL" id="FPCA01000007">
    <property type="protein sequence ID" value="SFU99634.1"/>
    <property type="molecule type" value="Genomic_DNA"/>
</dbReference>
<dbReference type="STRING" id="388950.GCA_001611675_04045"/>
<dbReference type="InterPro" id="IPR023213">
    <property type="entry name" value="CAT-like_dom_sf"/>
</dbReference>
<dbReference type="AlphaFoldDB" id="A0A1I7KQH8"/>
<reference evidence="2" key="1">
    <citation type="submission" date="2016-10" db="EMBL/GenBank/DDBJ databases">
        <authorList>
            <person name="Varghese N."/>
        </authorList>
    </citation>
    <scope>NUCLEOTIDE SEQUENCE [LARGE SCALE GENOMIC DNA]</scope>
    <source>
        <strain evidence="2">DSM 18820</strain>
    </source>
</reference>
<organism evidence="1 2">
    <name type="scientific">Pontibacter akesuensis</name>
    <dbReference type="NCBI Taxonomy" id="388950"/>
    <lineage>
        <taxon>Bacteria</taxon>
        <taxon>Pseudomonadati</taxon>
        <taxon>Bacteroidota</taxon>
        <taxon>Cytophagia</taxon>
        <taxon>Cytophagales</taxon>
        <taxon>Hymenobacteraceae</taxon>
        <taxon>Pontibacter</taxon>
    </lineage>
</organism>
<dbReference type="GO" id="GO:0008811">
    <property type="term" value="F:chloramphenicol O-acetyltransferase activity"/>
    <property type="evidence" value="ECO:0007669"/>
    <property type="project" value="InterPro"/>
</dbReference>
<keyword evidence="1" id="KW-0808">Transferase</keyword>
<sequence length="251" mass="28695">MHMKTVYSKAPFRTEGWEREEHFHFFRSFAQPFFNVHTQIDITKLYHYAKWEGLPVSLAYLYAATEGTRATENFLLRLEGDEVVKYEAVDISTTVLKDNKTISFVHLPHHPDLHTFCQHASEIIAEVKKSNKLFCGHNGPDLVHATTLPWFNFKGMEHAHPEDPSDAIPKLAFGRLEWKGQQVMLPVSVRVHHALADGYHIHLFLESINRTIDAVGSSVQAPSRQESAKAPLHKIFMQYLVNRVMSGIHAS</sequence>
<evidence type="ECO:0000313" key="1">
    <source>
        <dbReference type="EMBL" id="SFU99634.1"/>
    </source>
</evidence>
<dbReference type="SUPFAM" id="SSF52777">
    <property type="entry name" value="CoA-dependent acyltransferases"/>
    <property type="match status" value="1"/>
</dbReference>
<dbReference type="Gene3D" id="3.30.559.10">
    <property type="entry name" value="Chloramphenicol acetyltransferase-like domain"/>
    <property type="match status" value="1"/>
</dbReference>
<accession>A0A1I7KQH8</accession>
<dbReference type="InterPro" id="IPR001707">
    <property type="entry name" value="Cmp_AcTrfase"/>
</dbReference>
<proteinExistence type="predicted"/>
<dbReference type="PANTHER" id="PTHR38474">
    <property type="entry name" value="SLR0299 PROTEIN"/>
    <property type="match status" value="1"/>
</dbReference>
<dbReference type="PANTHER" id="PTHR38474:SF1">
    <property type="entry name" value="SLR0299 PROTEIN"/>
    <property type="match status" value="1"/>
</dbReference>
<gene>
    <name evidence="1" type="ORF">SAMN04487941_3982</name>
</gene>
<protein>
    <submittedName>
        <fullName evidence="1">Chloramphenicol O-acetyltransferase type A</fullName>
    </submittedName>
</protein>
<dbReference type="Pfam" id="PF00302">
    <property type="entry name" value="CAT"/>
    <property type="match status" value="1"/>
</dbReference>
<dbReference type="SMART" id="SM01059">
    <property type="entry name" value="CAT"/>
    <property type="match status" value="1"/>
</dbReference>